<dbReference type="Proteomes" id="UP000783037">
    <property type="component" value="Unassembled WGS sequence"/>
</dbReference>
<evidence type="ECO:0000313" key="1">
    <source>
        <dbReference type="EMBL" id="MBE6501248.1"/>
    </source>
</evidence>
<dbReference type="AlphaFoldDB" id="A0A8T3VF62"/>
<name>A0A8T3VF62_9EURY</name>
<dbReference type="EMBL" id="SUTK01000006">
    <property type="protein sequence ID" value="MBE6501248.1"/>
    <property type="molecule type" value="Genomic_DNA"/>
</dbReference>
<protein>
    <submittedName>
        <fullName evidence="1">Uncharacterized protein</fullName>
    </submittedName>
</protein>
<dbReference type="RefSeq" id="WP_303738361.1">
    <property type="nucleotide sequence ID" value="NZ_SUTK01000006.1"/>
</dbReference>
<gene>
    <name evidence="1" type="ORF">E7Z79_02265</name>
</gene>
<proteinExistence type="predicted"/>
<comment type="caution">
    <text evidence="1">The sequence shown here is derived from an EMBL/GenBank/DDBJ whole genome shotgun (WGS) entry which is preliminary data.</text>
</comment>
<reference evidence="1" key="1">
    <citation type="submission" date="2019-04" db="EMBL/GenBank/DDBJ databases">
        <title>Evolution of Biomass-Degrading Anaerobic Consortia Revealed by Metagenomics.</title>
        <authorList>
            <person name="Peng X."/>
        </authorList>
    </citation>
    <scope>NUCLEOTIDE SEQUENCE</scope>
    <source>
        <strain evidence="1">SIG18</strain>
    </source>
</reference>
<organism evidence="1 2">
    <name type="scientific">Methanobrevibacter thaueri</name>
    <dbReference type="NCBI Taxonomy" id="190975"/>
    <lineage>
        <taxon>Archaea</taxon>
        <taxon>Methanobacteriati</taxon>
        <taxon>Methanobacteriota</taxon>
        <taxon>Methanomada group</taxon>
        <taxon>Methanobacteria</taxon>
        <taxon>Methanobacteriales</taxon>
        <taxon>Methanobacteriaceae</taxon>
        <taxon>Methanobrevibacter</taxon>
    </lineage>
</organism>
<accession>A0A8T3VF62</accession>
<sequence length="189" mass="21670">MSELAELIRVNKNIEKQNREIIRLLKIIAGEADFVDKSGYVIPEFEEPEEVYPDADEFTSLLDVTCEVGEVYFIDGDIYKLSIQNNEKVIDNLMGDDETTNFNIAEIISDESINRNQNIDDATVILTDSSKGMLPQTLELCYKQDAKKVFIPWDQAMELLGAPDTLQRVLKLNFYKSEEDLINKMFSEE</sequence>
<evidence type="ECO:0000313" key="2">
    <source>
        <dbReference type="Proteomes" id="UP000783037"/>
    </source>
</evidence>